<proteinExistence type="predicted"/>
<dbReference type="PROSITE" id="PS50262">
    <property type="entry name" value="G_PROTEIN_RECEP_F1_2"/>
    <property type="match status" value="1"/>
</dbReference>
<dbReference type="PANTHER" id="PTHR46641">
    <property type="entry name" value="FMRFAMIDE RECEPTOR-RELATED"/>
    <property type="match status" value="1"/>
</dbReference>
<evidence type="ECO:0000256" key="4">
    <source>
        <dbReference type="ARBA" id="ARBA00023136"/>
    </source>
</evidence>
<keyword evidence="7" id="KW-1185">Reference proteome</keyword>
<keyword evidence="2 5" id="KW-0812">Transmembrane</keyword>
<dbReference type="PANTHER" id="PTHR46641:SF2">
    <property type="entry name" value="FMRFAMIDE RECEPTOR"/>
    <property type="match status" value="1"/>
</dbReference>
<feature type="transmembrane region" description="Helical" evidence="5">
    <location>
        <begin position="285"/>
        <end position="309"/>
    </location>
</feature>
<dbReference type="InterPro" id="IPR000276">
    <property type="entry name" value="GPCR_Rhodpsn"/>
</dbReference>
<feature type="transmembrane region" description="Helical" evidence="5">
    <location>
        <begin position="51"/>
        <end position="72"/>
    </location>
</feature>
<dbReference type="Gene3D" id="1.20.1070.10">
    <property type="entry name" value="Rhodopsin 7-helix transmembrane proteins"/>
    <property type="match status" value="1"/>
</dbReference>
<evidence type="ECO:0000313" key="8">
    <source>
        <dbReference type="RefSeq" id="XP_055894145.1"/>
    </source>
</evidence>
<accession>A0A9W3B3Z3</accession>
<dbReference type="RefSeq" id="XP_055894145.1">
    <property type="nucleotide sequence ID" value="XM_056038170.1"/>
</dbReference>
<feature type="domain" description="G-protein coupled receptors family 1 profile" evidence="6">
    <location>
        <begin position="32"/>
        <end position="308"/>
    </location>
</feature>
<dbReference type="OrthoDB" id="6064728at2759"/>
<dbReference type="GeneID" id="106056643"/>
<dbReference type="PRINTS" id="PR00237">
    <property type="entry name" value="GPCRRHODOPSN"/>
</dbReference>
<evidence type="ECO:0000256" key="1">
    <source>
        <dbReference type="ARBA" id="ARBA00004370"/>
    </source>
</evidence>
<evidence type="ECO:0000259" key="6">
    <source>
        <dbReference type="PROSITE" id="PS50262"/>
    </source>
</evidence>
<keyword evidence="8" id="KW-0675">Receptor</keyword>
<evidence type="ECO:0000256" key="3">
    <source>
        <dbReference type="ARBA" id="ARBA00022989"/>
    </source>
</evidence>
<feature type="transmembrane region" description="Helical" evidence="5">
    <location>
        <begin position="12"/>
        <end position="39"/>
    </location>
</feature>
<dbReference type="Pfam" id="PF00001">
    <property type="entry name" value="7tm_1"/>
    <property type="match status" value="1"/>
</dbReference>
<evidence type="ECO:0000256" key="5">
    <source>
        <dbReference type="SAM" id="Phobius"/>
    </source>
</evidence>
<dbReference type="GO" id="GO:0016020">
    <property type="term" value="C:membrane"/>
    <property type="evidence" value="ECO:0007669"/>
    <property type="project" value="UniProtKB-SubCell"/>
</dbReference>
<keyword evidence="3 5" id="KW-1133">Transmembrane helix</keyword>
<evidence type="ECO:0000256" key="2">
    <source>
        <dbReference type="ARBA" id="ARBA00022692"/>
    </source>
</evidence>
<organism evidence="7 8">
    <name type="scientific">Biomphalaria glabrata</name>
    <name type="common">Bloodfluke planorb</name>
    <name type="synonym">Freshwater snail</name>
    <dbReference type="NCBI Taxonomy" id="6526"/>
    <lineage>
        <taxon>Eukaryota</taxon>
        <taxon>Metazoa</taxon>
        <taxon>Spiralia</taxon>
        <taxon>Lophotrochozoa</taxon>
        <taxon>Mollusca</taxon>
        <taxon>Gastropoda</taxon>
        <taxon>Heterobranchia</taxon>
        <taxon>Euthyneura</taxon>
        <taxon>Panpulmonata</taxon>
        <taxon>Hygrophila</taxon>
        <taxon>Lymnaeoidea</taxon>
        <taxon>Planorbidae</taxon>
        <taxon>Biomphalaria</taxon>
    </lineage>
</organism>
<dbReference type="GO" id="GO:0004930">
    <property type="term" value="F:G protein-coupled receptor activity"/>
    <property type="evidence" value="ECO:0007669"/>
    <property type="project" value="InterPro"/>
</dbReference>
<reference evidence="8" key="1">
    <citation type="submission" date="2025-08" db="UniProtKB">
        <authorList>
            <consortium name="RefSeq"/>
        </authorList>
    </citation>
    <scope>IDENTIFICATION</scope>
</reference>
<evidence type="ECO:0000313" key="7">
    <source>
        <dbReference type="Proteomes" id="UP001165740"/>
    </source>
</evidence>
<feature type="transmembrane region" description="Helical" evidence="5">
    <location>
        <begin position="249"/>
        <end position="273"/>
    </location>
</feature>
<dbReference type="SUPFAM" id="SSF81321">
    <property type="entry name" value="Family A G protein-coupled receptor-like"/>
    <property type="match status" value="1"/>
</dbReference>
<keyword evidence="4 5" id="KW-0472">Membrane</keyword>
<dbReference type="InterPro" id="IPR052954">
    <property type="entry name" value="GPCR-Ligand_Int"/>
</dbReference>
<feature type="transmembrane region" description="Helical" evidence="5">
    <location>
        <begin position="183"/>
        <end position="216"/>
    </location>
</feature>
<dbReference type="Proteomes" id="UP001165740">
    <property type="component" value="Chromosome 8"/>
</dbReference>
<dbReference type="AlphaFoldDB" id="A0A9W3B3Z3"/>
<dbReference type="InterPro" id="IPR017452">
    <property type="entry name" value="GPCR_Rhodpsn_7TM"/>
</dbReference>
<sequence>MYQDISNDVTEIEVFICYVIVSPIITIAGIVTNVINIVVYSKHGVRESINVTFLTLAITDLAGLVCCVWYGIGVNPLLSSRTDLSFNSVEVTYLTGAYPRILFTKMTCWITVYVSLERCYCIVVPLHVKTMITPRRTAWTLAGLYAVGIITSFPVFYSGSLFLEWKTDPLSNRTVLGMGMSTYYAEVATVSVVSVASLFLTSFVIIILTTVVLAAVLNKKSKWRQRSGNYGKNRSKYIGNRDITLSKTIVLLSSVLIVSYLPYTVNCLLMAVLDGFDLYGKYNNLFIVMWSISWLFETLNSTSSIFIYYSMSTKYRETFLLLCLRMDGSLHRILNKPWRLPVFNEINDGDKHVQVLLPAFFLHLTQDKNNVHLPLPAR</sequence>
<dbReference type="OMA" id="TWISICE"/>
<comment type="subcellular location">
    <subcellularLocation>
        <location evidence="1">Membrane</location>
    </subcellularLocation>
</comment>
<name>A0A9W3B3Z3_BIOGL</name>
<gene>
    <name evidence="8" type="primary">LOC106056643</name>
</gene>
<feature type="transmembrane region" description="Helical" evidence="5">
    <location>
        <begin position="137"/>
        <end position="163"/>
    </location>
</feature>
<protein>
    <submittedName>
        <fullName evidence="8">Probable G-protein coupled receptor B0563.6</fullName>
    </submittedName>
</protein>